<dbReference type="PANTHER" id="PTHR46796:SF15">
    <property type="entry name" value="BLL1074 PROTEIN"/>
    <property type="match status" value="1"/>
</dbReference>
<dbReference type="RefSeq" id="WP_199222757.1">
    <property type="nucleotide sequence ID" value="NZ_SLWQ01000004.1"/>
</dbReference>
<dbReference type="AlphaFoldDB" id="A0A4R2IDM7"/>
<name>A0A4R2IDM7_9GAMM</name>
<proteinExistence type="predicted"/>
<sequence>MAFVTLVPPPPLHPSVQRLWDWRVEPGELRFERILPQPGSSLIVNLLEDETRVYADDGVQRCERLAGVAYSGQFTRSFVIDTHEQVAVMGVAFAPGGARALLREDMGVLGNRHLGLDDLLGSAAGLLRERLLHEDDAQGRLAVLGRWLLRRCTGATLHPAVCQALAVIGRAPSLPLVDRLAADCGISTRRLAALFQQQVGVGTKQYVRLQRFRRVVDGVQRHGVVDWARVAADCGFHDQPHLAREFRAFSGMTPTAYVARRGSYVNHVAIG</sequence>
<evidence type="ECO:0000256" key="3">
    <source>
        <dbReference type="ARBA" id="ARBA00023163"/>
    </source>
</evidence>
<dbReference type="Proteomes" id="UP000294862">
    <property type="component" value="Unassembled WGS sequence"/>
</dbReference>
<dbReference type="Gene3D" id="1.10.10.60">
    <property type="entry name" value="Homeodomain-like"/>
    <property type="match status" value="1"/>
</dbReference>
<evidence type="ECO:0000256" key="2">
    <source>
        <dbReference type="ARBA" id="ARBA00023125"/>
    </source>
</evidence>
<dbReference type="InterPro" id="IPR046532">
    <property type="entry name" value="DUF6597"/>
</dbReference>
<protein>
    <submittedName>
        <fullName evidence="5">AraC-like DNA-binding protein</fullName>
    </submittedName>
</protein>
<reference evidence="5 6" key="1">
    <citation type="journal article" date="2015" name="Stand. Genomic Sci.">
        <title>Genomic Encyclopedia of Bacterial and Archaeal Type Strains, Phase III: the genomes of soil and plant-associated and newly described type strains.</title>
        <authorList>
            <person name="Whitman W.B."/>
            <person name="Woyke T."/>
            <person name="Klenk H.P."/>
            <person name="Zhou Y."/>
            <person name="Lilburn T.G."/>
            <person name="Beck B.J."/>
            <person name="De Vos P."/>
            <person name="Vandamme P."/>
            <person name="Eisen J.A."/>
            <person name="Garrity G."/>
            <person name="Hugenholtz P."/>
            <person name="Kyrpides N.C."/>
        </authorList>
    </citation>
    <scope>NUCLEOTIDE SEQUENCE [LARGE SCALE GENOMIC DNA]</scope>
    <source>
        <strain evidence="5 6">A3</strain>
    </source>
</reference>
<dbReference type="EMBL" id="SLWQ01000004">
    <property type="protein sequence ID" value="TCO40725.1"/>
    <property type="molecule type" value="Genomic_DNA"/>
</dbReference>
<organism evidence="5 6">
    <name type="scientific">Dokdonella fugitiva</name>
    <dbReference type="NCBI Taxonomy" id="328517"/>
    <lineage>
        <taxon>Bacteria</taxon>
        <taxon>Pseudomonadati</taxon>
        <taxon>Pseudomonadota</taxon>
        <taxon>Gammaproteobacteria</taxon>
        <taxon>Lysobacterales</taxon>
        <taxon>Rhodanobacteraceae</taxon>
        <taxon>Dokdonella</taxon>
    </lineage>
</organism>
<dbReference type="GO" id="GO:0043565">
    <property type="term" value="F:sequence-specific DNA binding"/>
    <property type="evidence" value="ECO:0007669"/>
    <property type="project" value="InterPro"/>
</dbReference>
<evidence type="ECO:0000313" key="6">
    <source>
        <dbReference type="Proteomes" id="UP000294862"/>
    </source>
</evidence>
<keyword evidence="6" id="KW-1185">Reference proteome</keyword>
<evidence type="ECO:0000259" key="4">
    <source>
        <dbReference type="PROSITE" id="PS01124"/>
    </source>
</evidence>
<dbReference type="SMART" id="SM00342">
    <property type="entry name" value="HTH_ARAC"/>
    <property type="match status" value="1"/>
</dbReference>
<dbReference type="PANTHER" id="PTHR46796">
    <property type="entry name" value="HTH-TYPE TRANSCRIPTIONAL ACTIVATOR RHAS-RELATED"/>
    <property type="match status" value="1"/>
</dbReference>
<dbReference type="PROSITE" id="PS01124">
    <property type="entry name" value="HTH_ARAC_FAMILY_2"/>
    <property type="match status" value="1"/>
</dbReference>
<dbReference type="InterPro" id="IPR009057">
    <property type="entry name" value="Homeodomain-like_sf"/>
</dbReference>
<keyword evidence="3" id="KW-0804">Transcription</keyword>
<dbReference type="SUPFAM" id="SSF46689">
    <property type="entry name" value="Homeodomain-like"/>
    <property type="match status" value="1"/>
</dbReference>
<evidence type="ECO:0000256" key="1">
    <source>
        <dbReference type="ARBA" id="ARBA00023015"/>
    </source>
</evidence>
<gene>
    <name evidence="5" type="ORF">EV148_10486</name>
</gene>
<accession>A0A4R2IDM7</accession>
<dbReference type="Pfam" id="PF12833">
    <property type="entry name" value="HTH_18"/>
    <property type="match status" value="1"/>
</dbReference>
<evidence type="ECO:0000313" key="5">
    <source>
        <dbReference type="EMBL" id="TCO40725.1"/>
    </source>
</evidence>
<keyword evidence="1" id="KW-0805">Transcription regulation</keyword>
<feature type="domain" description="HTH araC/xylS-type" evidence="4">
    <location>
        <begin position="177"/>
        <end position="260"/>
    </location>
</feature>
<comment type="caution">
    <text evidence="5">The sequence shown here is derived from an EMBL/GenBank/DDBJ whole genome shotgun (WGS) entry which is preliminary data.</text>
</comment>
<keyword evidence="2 5" id="KW-0238">DNA-binding</keyword>
<dbReference type="GO" id="GO:0003700">
    <property type="term" value="F:DNA-binding transcription factor activity"/>
    <property type="evidence" value="ECO:0007669"/>
    <property type="project" value="InterPro"/>
</dbReference>
<dbReference type="InterPro" id="IPR050204">
    <property type="entry name" value="AraC_XylS_family_regulators"/>
</dbReference>
<dbReference type="InterPro" id="IPR018060">
    <property type="entry name" value="HTH_AraC"/>
</dbReference>
<dbReference type="Pfam" id="PF20240">
    <property type="entry name" value="DUF6597"/>
    <property type="match status" value="1"/>
</dbReference>